<dbReference type="Proteomes" id="UP001497535">
    <property type="component" value="Unassembled WGS sequence"/>
</dbReference>
<organism evidence="1 2">
    <name type="scientific">Meloidogyne enterolobii</name>
    <name type="common">Root-knot nematode worm</name>
    <name type="synonym">Meloidogyne mayaguensis</name>
    <dbReference type="NCBI Taxonomy" id="390850"/>
    <lineage>
        <taxon>Eukaryota</taxon>
        <taxon>Metazoa</taxon>
        <taxon>Ecdysozoa</taxon>
        <taxon>Nematoda</taxon>
        <taxon>Chromadorea</taxon>
        <taxon>Rhabditida</taxon>
        <taxon>Tylenchina</taxon>
        <taxon>Tylenchomorpha</taxon>
        <taxon>Tylenchoidea</taxon>
        <taxon>Meloidogynidae</taxon>
        <taxon>Meloidogyninae</taxon>
        <taxon>Meloidogyne</taxon>
    </lineage>
</organism>
<name>A0ACB0ZWV0_MELEN</name>
<evidence type="ECO:0000313" key="2">
    <source>
        <dbReference type="Proteomes" id="UP001497535"/>
    </source>
</evidence>
<reference evidence="1" key="1">
    <citation type="submission" date="2023-11" db="EMBL/GenBank/DDBJ databases">
        <authorList>
            <person name="Poullet M."/>
        </authorList>
    </citation>
    <scope>NUCLEOTIDE SEQUENCE</scope>
    <source>
        <strain evidence="1">E1834</strain>
    </source>
</reference>
<dbReference type="EMBL" id="CAVMJV010000051">
    <property type="protein sequence ID" value="CAK5083629.1"/>
    <property type="molecule type" value="Genomic_DNA"/>
</dbReference>
<protein>
    <submittedName>
        <fullName evidence="1">Uncharacterized protein</fullName>
    </submittedName>
</protein>
<comment type="caution">
    <text evidence="1">The sequence shown here is derived from an EMBL/GenBank/DDBJ whole genome shotgun (WGS) entry which is preliminary data.</text>
</comment>
<gene>
    <name evidence="1" type="ORF">MENTE1834_LOCUS30976</name>
</gene>
<sequence length="54" mass="6043">MSGNKKTLFDIYGDNGLPIDLVILNVIRIVFSTFGILFNASLVFVTAKTKFVKY</sequence>
<accession>A0ACB0ZWV0</accession>
<proteinExistence type="predicted"/>
<keyword evidence="2" id="KW-1185">Reference proteome</keyword>
<evidence type="ECO:0000313" key="1">
    <source>
        <dbReference type="EMBL" id="CAK5083629.1"/>
    </source>
</evidence>